<dbReference type="PATRIC" id="fig|280505.15.peg.3758"/>
<organism evidence="1">
    <name type="scientific">Leptospira borgpetersenii serovar Ballum</name>
    <dbReference type="NCBI Taxonomy" id="280505"/>
    <lineage>
        <taxon>Bacteria</taxon>
        <taxon>Pseudomonadati</taxon>
        <taxon>Spirochaetota</taxon>
        <taxon>Spirochaetia</taxon>
        <taxon>Leptospirales</taxon>
        <taxon>Leptospiraceae</taxon>
        <taxon>Leptospira</taxon>
    </lineage>
</organism>
<evidence type="ECO:0000313" key="1">
    <source>
        <dbReference type="EMBL" id="ALO28017.1"/>
    </source>
</evidence>
<dbReference type="EMBL" id="CP012029">
    <property type="protein sequence ID" value="ALO28017.1"/>
    <property type="molecule type" value="Genomic_DNA"/>
</dbReference>
<dbReference type="Proteomes" id="UP000058857">
    <property type="component" value="Chromosome 1"/>
</dbReference>
<protein>
    <submittedName>
        <fullName evidence="1">Uncharacterized protein</fullName>
    </submittedName>
</protein>
<gene>
    <name evidence="1" type="ORF">LBBP_03856</name>
</gene>
<name>A0A0S2IWJ3_LEPBO</name>
<accession>A0A0S2IWJ3</accession>
<sequence>MIYSASQIPSSDNRNETALVFYFVRKIKVAKFCPSFGTGSYGLSNGFFHC</sequence>
<proteinExistence type="predicted"/>
<reference evidence="1 2" key="1">
    <citation type="journal article" date="2015" name="PLoS Negl. Trop. Dis.">
        <title>Distribution of Plasmids in Distinct Leptospira Pathogenic Species.</title>
        <authorList>
            <person name="Wang Y."/>
            <person name="Zhuang X."/>
            <person name="Zhong Y."/>
            <person name="Zhang C."/>
            <person name="Zhang Y."/>
            <person name="Zeng L."/>
            <person name="Zhu Y."/>
            <person name="He P."/>
            <person name="Dong K."/>
            <person name="Pal U."/>
            <person name="Guo X."/>
            <person name="Qin J."/>
        </authorList>
    </citation>
    <scope>NUCLEOTIDE SEQUENCE [LARGE SCALE GENOMIC DNA]</scope>
    <source>
        <strain evidence="1 2">56604</strain>
    </source>
</reference>
<evidence type="ECO:0000313" key="2">
    <source>
        <dbReference type="Proteomes" id="UP000058857"/>
    </source>
</evidence>
<dbReference type="AlphaFoldDB" id="A0A0S2IWJ3"/>